<keyword evidence="2" id="KW-1185">Reference proteome</keyword>
<name>A0A5B9FU97_9FLAO</name>
<protein>
    <submittedName>
        <fullName evidence="1">Uncharacterized protein</fullName>
    </submittedName>
</protein>
<proteinExistence type="predicted"/>
<evidence type="ECO:0000313" key="1">
    <source>
        <dbReference type="EMBL" id="QEE49666.1"/>
    </source>
</evidence>
<accession>A0A5B9FU97</accession>
<evidence type="ECO:0000313" key="2">
    <source>
        <dbReference type="Proteomes" id="UP000321222"/>
    </source>
</evidence>
<dbReference type="EMBL" id="CP042831">
    <property type="protein sequence ID" value="QEE49666.1"/>
    <property type="molecule type" value="Genomic_DNA"/>
</dbReference>
<organism evidence="1 2">
    <name type="scientific">Flavobacterium alkalisoli</name>
    <dbReference type="NCBI Taxonomy" id="2602769"/>
    <lineage>
        <taxon>Bacteria</taxon>
        <taxon>Pseudomonadati</taxon>
        <taxon>Bacteroidota</taxon>
        <taxon>Flavobacteriia</taxon>
        <taxon>Flavobacteriales</taxon>
        <taxon>Flavobacteriaceae</taxon>
        <taxon>Flavobacterium</taxon>
    </lineage>
</organism>
<gene>
    <name evidence="1" type="ORF">FUA48_08730</name>
</gene>
<dbReference type="KEGG" id="fak:FUA48_08730"/>
<reference evidence="1 2" key="1">
    <citation type="submission" date="2019-08" db="EMBL/GenBank/DDBJ databases">
        <title>Flavobacterium alkalisoli sp. nov., isolated from rhizosphere soil of Suaeda salsa.</title>
        <authorList>
            <person name="Sun J.-Q."/>
            <person name="Xu L."/>
        </authorList>
    </citation>
    <scope>NUCLEOTIDE SEQUENCE [LARGE SCALE GENOMIC DNA]</scope>
    <source>
        <strain evidence="1 2">XS-5</strain>
    </source>
</reference>
<sequence length="104" mass="12109">MNPLKYIHGKNTSYYPTEEVIYSEDILFKDSLCVYWFRNIHDDNITICGLNYYNNEGGNKSFKNCKVTPSAVSVFKNLSEDGVGLMMEDIKNTEEHYFKIDDKC</sequence>
<dbReference type="RefSeq" id="WP_147583174.1">
    <property type="nucleotide sequence ID" value="NZ_CP042831.1"/>
</dbReference>
<dbReference type="AlphaFoldDB" id="A0A5B9FU97"/>
<dbReference type="Proteomes" id="UP000321222">
    <property type="component" value="Chromosome"/>
</dbReference>